<accession>A0A2P2BZV1</accession>
<feature type="transmembrane region" description="Helical" evidence="6">
    <location>
        <begin position="122"/>
        <end position="140"/>
    </location>
</feature>
<feature type="transmembrane region" description="Helical" evidence="6">
    <location>
        <begin position="146"/>
        <end position="166"/>
    </location>
</feature>
<keyword evidence="2" id="KW-1003">Cell membrane</keyword>
<evidence type="ECO:0000256" key="2">
    <source>
        <dbReference type="ARBA" id="ARBA00022475"/>
    </source>
</evidence>
<feature type="transmembrane region" description="Helical" evidence="6">
    <location>
        <begin position="234"/>
        <end position="259"/>
    </location>
</feature>
<dbReference type="EMBL" id="CZKA01000017">
    <property type="protein sequence ID" value="CUR55307.1"/>
    <property type="molecule type" value="Genomic_DNA"/>
</dbReference>
<comment type="subcellular location">
    <subcellularLocation>
        <location evidence="1">Cell membrane</location>
        <topology evidence="1">Multi-pass membrane protein</topology>
    </subcellularLocation>
</comment>
<feature type="transmembrane region" description="Helical" evidence="6">
    <location>
        <begin position="173"/>
        <end position="196"/>
    </location>
</feature>
<dbReference type="PANTHER" id="PTHR40277">
    <property type="entry name" value="BLL5419 PROTEIN"/>
    <property type="match status" value="1"/>
</dbReference>
<evidence type="ECO:0000256" key="3">
    <source>
        <dbReference type="ARBA" id="ARBA00022692"/>
    </source>
</evidence>
<evidence type="ECO:0000256" key="6">
    <source>
        <dbReference type="SAM" id="Phobius"/>
    </source>
</evidence>
<gene>
    <name evidence="7" type="ORF">NOCA2240079</name>
</gene>
<reference evidence="7" key="1">
    <citation type="submission" date="2015-08" db="EMBL/GenBank/DDBJ databases">
        <authorList>
            <person name="Babu N.S."/>
            <person name="Beckwith C.J."/>
            <person name="Beseler K.G."/>
            <person name="Brison A."/>
            <person name="Carone J.V."/>
            <person name="Caskin T.P."/>
            <person name="Diamond M."/>
            <person name="Durham M.E."/>
            <person name="Foxe J.M."/>
            <person name="Go M."/>
            <person name="Henderson B.A."/>
            <person name="Jones I.B."/>
            <person name="McGettigan J.A."/>
            <person name="Micheletti S.J."/>
            <person name="Nasrallah M.E."/>
            <person name="Ortiz D."/>
            <person name="Piller C.R."/>
            <person name="Privatt S.R."/>
            <person name="Schneider S.L."/>
            <person name="Sharp S."/>
            <person name="Smith T.C."/>
            <person name="Stanton J.D."/>
            <person name="Ullery H.E."/>
            <person name="Wilson R.J."/>
            <person name="Serrano M.G."/>
            <person name="Buck G."/>
            <person name="Lee V."/>
            <person name="Wang Y."/>
            <person name="Carvalho R."/>
            <person name="Voegtly L."/>
            <person name="Shi R."/>
            <person name="Duckworth R."/>
            <person name="Johnson A."/>
            <person name="Loviza R."/>
            <person name="Walstead R."/>
            <person name="Shah Z."/>
            <person name="Kiflezghi M."/>
            <person name="Wade K."/>
            <person name="Ball S.L."/>
            <person name="Bradley K.W."/>
            <person name="Asai D.J."/>
            <person name="Bowman C.A."/>
            <person name="Russell D.A."/>
            <person name="Pope W.H."/>
            <person name="Jacobs-Sera D."/>
            <person name="Hendrix R.W."/>
            <person name="Hatfull G.F."/>
        </authorList>
    </citation>
    <scope>NUCLEOTIDE SEQUENCE</scope>
</reference>
<organism evidence="7">
    <name type="scientific">metagenome</name>
    <dbReference type="NCBI Taxonomy" id="256318"/>
    <lineage>
        <taxon>unclassified sequences</taxon>
        <taxon>metagenomes</taxon>
    </lineage>
</organism>
<dbReference type="AlphaFoldDB" id="A0A2P2BZV1"/>
<dbReference type="GO" id="GO:0005886">
    <property type="term" value="C:plasma membrane"/>
    <property type="evidence" value="ECO:0007669"/>
    <property type="project" value="UniProtKB-SubCell"/>
</dbReference>
<evidence type="ECO:0000256" key="1">
    <source>
        <dbReference type="ARBA" id="ARBA00004651"/>
    </source>
</evidence>
<keyword evidence="4 6" id="KW-1133">Transmembrane helix</keyword>
<evidence type="ECO:0000313" key="7">
    <source>
        <dbReference type="EMBL" id="CUR55307.1"/>
    </source>
</evidence>
<keyword evidence="5 6" id="KW-0472">Membrane</keyword>
<evidence type="ECO:0000256" key="4">
    <source>
        <dbReference type="ARBA" id="ARBA00022989"/>
    </source>
</evidence>
<dbReference type="PANTHER" id="PTHR40277:SF1">
    <property type="entry name" value="BLL5419 PROTEIN"/>
    <property type="match status" value="1"/>
</dbReference>
<protein>
    <submittedName>
        <fullName evidence="7">Uncharacterized protein</fullName>
    </submittedName>
</protein>
<keyword evidence="3 6" id="KW-0812">Transmembrane</keyword>
<sequence>MRRVWTWVRVLGGLLILGLLVQRLGTAPFREGLAALDARALLLGALLAVLTTLASAWRWRVVARSLGVGLPLPVAVASCYRSQFLNSVLPGGVLGDVHRGVSHGRQAGRVGAGVRAVAWERVLGLVVLSAIALPVSGALVDGPLPWLLTGSALVIAAVVVATVPGVPSLSPRGWAAVVAASLLATTGYVLTFAVAAESVGAELTPATLLPIALLVLLASSIPVNVGGWGPREGAAAWVFGLAGLGASLGVSVSVAYGVMGLVSTLPGGVILLLGHLERDPAPVPGEGGAR</sequence>
<proteinExistence type="predicted"/>
<feature type="transmembrane region" description="Helical" evidence="6">
    <location>
        <begin position="208"/>
        <end position="227"/>
    </location>
</feature>
<dbReference type="InterPro" id="IPR022791">
    <property type="entry name" value="L-PG_synthase/AglD"/>
</dbReference>
<evidence type="ECO:0000256" key="5">
    <source>
        <dbReference type="ARBA" id="ARBA00023136"/>
    </source>
</evidence>
<dbReference type="Pfam" id="PF03706">
    <property type="entry name" value="LPG_synthase_TM"/>
    <property type="match status" value="1"/>
</dbReference>
<feature type="transmembrane region" description="Helical" evidence="6">
    <location>
        <begin position="36"/>
        <end position="57"/>
    </location>
</feature>
<name>A0A2P2BZV1_9ZZZZ</name>